<gene>
    <name evidence="2" type="ORF">C7I55_06580</name>
</gene>
<dbReference type="RefSeq" id="WP_146150945.1">
    <property type="nucleotide sequence ID" value="NZ_PXYI01000002.1"/>
</dbReference>
<evidence type="ECO:0000313" key="3">
    <source>
        <dbReference type="Proteomes" id="UP000241167"/>
    </source>
</evidence>
<reference evidence="2 3" key="1">
    <citation type="submission" date="2018-03" db="EMBL/GenBank/DDBJ databases">
        <title>The draft genome of Sphingosinicella sp. GL-C-18.</title>
        <authorList>
            <person name="Liu L."/>
            <person name="Li L."/>
            <person name="Liang L."/>
            <person name="Zhang X."/>
            <person name="Wang T."/>
        </authorList>
    </citation>
    <scope>NUCLEOTIDE SEQUENCE [LARGE SCALE GENOMIC DNA]</scope>
    <source>
        <strain evidence="2 3">GL-C-18</strain>
    </source>
</reference>
<keyword evidence="3" id="KW-1185">Reference proteome</keyword>
<comment type="caution">
    <text evidence="2">The sequence shown here is derived from an EMBL/GenBank/DDBJ whole genome shotgun (WGS) entry which is preliminary data.</text>
</comment>
<dbReference type="Proteomes" id="UP000241167">
    <property type="component" value="Unassembled WGS sequence"/>
</dbReference>
<feature type="domain" description="DUF6894" evidence="1">
    <location>
        <begin position="8"/>
        <end position="75"/>
    </location>
</feature>
<dbReference type="OrthoDB" id="7476020at2"/>
<name>A0A2P7QVF8_9SPHN</name>
<evidence type="ECO:0000259" key="1">
    <source>
        <dbReference type="Pfam" id="PF21834"/>
    </source>
</evidence>
<dbReference type="AlphaFoldDB" id="A0A2P7QVF8"/>
<evidence type="ECO:0000313" key="2">
    <source>
        <dbReference type="EMBL" id="PSJ41924.1"/>
    </source>
</evidence>
<organism evidence="2 3">
    <name type="scientific">Allosphingosinicella deserti</name>
    <dbReference type="NCBI Taxonomy" id="2116704"/>
    <lineage>
        <taxon>Bacteria</taxon>
        <taxon>Pseudomonadati</taxon>
        <taxon>Pseudomonadota</taxon>
        <taxon>Alphaproteobacteria</taxon>
        <taxon>Sphingomonadales</taxon>
        <taxon>Sphingomonadaceae</taxon>
        <taxon>Allosphingosinicella</taxon>
    </lineage>
</organism>
<sequence>MAYTLMPLFFFNVFNDAVTMDDEGAELVDAQAARAHAVKNARSLAAECVLHGYFIASNRIEIEDENRVVVDTVRFDEAVDLRP</sequence>
<dbReference type="Pfam" id="PF21834">
    <property type="entry name" value="DUF6894"/>
    <property type="match status" value="1"/>
</dbReference>
<proteinExistence type="predicted"/>
<accession>A0A2P7QVF8</accession>
<protein>
    <recommendedName>
        <fullName evidence="1">DUF6894 domain-containing protein</fullName>
    </recommendedName>
</protein>
<dbReference type="EMBL" id="PXYI01000002">
    <property type="protein sequence ID" value="PSJ41924.1"/>
    <property type="molecule type" value="Genomic_DNA"/>
</dbReference>
<dbReference type="InterPro" id="IPR054189">
    <property type="entry name" value="DUF6894"/>
</dbReference>